<comment type="caution">
    <text evidence="10">The sequence shown here is derived from an EMBL/GenBank/DDBJ whole genome shotgun (WGS) entry which is preliminary data.</text>
</comment>
<evidence type="ECO:0000259" key="9">
    <source>
        <dbReference type="Pfam" id="PF22692"/>
    </source>
</evidence>
<dbReference type="GO" id="GO:0009424">
    <property type="term" value="C:bacterial-type flagellum hook"/>
    <property type="evidence" value="ECO:0007669"/>
    <property type="project" value="TreeGrafter"/>
</dbReference>
<keyword evidence="11" id="KW-1185">Reference proteome</keyword>
<dbReference type="GO" id="GO:0005829">
    <property type="term" value="C:cytosol"/>
    <property type="evidence" value="ECO:0007669"/>
    <property type="project" value="TreeGrafter"/>
</dbReference>
<dbReference type="InterPro" id="IPR001444">
    <property type="entry name" value="Flag_bb_rod_N"/>
</dbReference>
<dbReference type="GO" id="GO:0009425">
    <property type="term" value="C:bacterial-type flagellum basal body"/>
    <property type="evidence" value="ECO:0007669"/>
    <property type="project" value="UniProtKB-SubCell"/>
</dbReference>
<feature type="domain" description="Flagellar basal body rod protein N-terminal" evidence="6">
    <location>
        <begin position="8"/>
        <end position="36"/>
    </location>
</feature>
<dbReference type="FunCoup" id="A0A3M0CRH6">
    <property type="interactions" value="148"/>
</dbReference>
<evidence type="ECO:0000313" key="10">
    <source>
        <dbReference type="EMBL" id="RMB12154.1"/>
    </source>
</evidence>
<dbReference type="PANTHER" id="PTHR30435:SF1">
    <property type="entry name" value="FLAGELLAR HOOK PROTEIN FLGE"/>
    <property type="match status" value="1"/>
</dbReference>
<sequence>MAFSALAAGVSGLQAFSEGIGVIADNITNVNTVGYKETRSRFSTLVTETNAITSYSPGGVRGFSDTLVSRQGLLQPSASPTDIAVDGAGFFVVRDADNANDQTGELLFTRAGSFQQDPEGFLRNTAGLALLGWPVDSQGNLPVNLNDPSELQPINVNQFNGLAQATTSVSIEANLQGTGAVNTAYATAIGAGGVGAMARNNDPTTTTNAATPDFETNVQIFDSQGRAITVNFGFAKTAANTWALEIYAADPTQLDGTNHPNGLIANGEISFNTDGTLDLGNSQLFQGNTATTDVLGSGAGIDITFDNSVIEVDTASVVFDFGTDGLRDGLTQGVEPSALSSSNVDGAAFGGVDGIRIDENGDVFALFENGLFRNVFKLPVATLPNPDGMQRRQGNAFAASDSSGDFSFIRARTGGAGRISPNSLEQSTVDLANEFAELIKVQRAFSASTRIITTSDEVLEELTRLI</sequence>
<proteinExistence type="inferred from homology"/>
<reference evidence="10 11" key="1">
    <citation type="submission" date="2018-10" db="EMBL/GenBank/DDBJ databases">
        <title>Genomic Encyclopedia of Archaeal and Bacterial Type Strains, Phase II (KMG-II): from individual species to whole genera.</title>
        <authorList>
            <person name="Goeker M."/>
        </authorList>
    </citation>
    <scope>NUCLEOTIDE SEQUENCE [LARGE SCALE GENOMIC DNA]</scope>
    <source>
        <strain evidence="10 11">DSM 25217</strain>
    </source>
</reference>
<dbReference type="PANTHER" id="PTHR30435">
    <property type="entry name" value="FLAGELLAR PROTEIN"/>
    <property type="match status" value="1"/>
</dbReference>
<dbReference type="GO" id="GO:0071978">
    <property type="term" value="P:bacterial-type flagellum-dependent swarming motility"/>
    <property type="evidence" value="ECO:0007669"/>
    <property type="project" value="TreeGrafter"/>
</dbReference>
<dbReference type="InterPro" id="IPR037925">
    <property type="entry name" value="FlgE/F/G-like"/>
</dbReference>
<evidence type="ECO:0000256" key="4">
    <source>
        <dbReference type="ARBA" id="ARBA00023143"/>
    </source>
</evidence>
<protein>
    <recommendedName>
        <fullName evidence="3 5">Flagellar hook protein FlgE</fullName>
    </recommendedName>
</protein>
<evidence type="ECO:0000256" key="5">
    <source>
        <dbReference type="RuleBase" id="RU362116"/>
    </source>
</evidence>
<keyword evidence="4 5" id="KW-0975">Bacterial flagellum</keyword>
<dbReference type="RefSeq" id="WP_121937355.1">
    <property type="nucleotide sequence ID" value="NZ_REFR01000009.1"/>
</dbReference>
<dbReference type="InterPro" id="IPR011491">
    <property type="entry name" value="FlgE_D2"/>
</dbReference>
<dbReference type="InterPro" id="IPR053967">
    <property type="entry name" value="LlgE_F_G-like_D1"/>
</dbReference>
<dbReference type="InterPro" id="IPR037058">
    <property type="entry name" value="Falgellar_hook_FlgE_sf"/>
</dbReference>
<keyword evidence="10" id="KW-0969">Cilium</keyword>
<evidence type="ECO:0000259" key="7">
    <source>
        <dbReference type="Pfam" id="PF06429"/>
    </source>
</evidence>
<dbReference type="NCBIfam" id="TIGR03506">
    <property type="entry name" value="FlgEFG_subfam"/>
    <property type="match status" value="1"/>
</dbReference>
<evidence type="ECO:0000256" key="3">
    <source>
        <dbReference type="ARBA" id="ARBA00019015"/>
    </source>
</evidence>
<dbReference type="Pfam" id="PF22692">
    <property type="entry name" value="LlgE_F_G_D1"/>
    <property type="match status" value="1"/>
</dbReference>
<name>A0A3M0CRH6_9PROT</name>
<dbReference type="OrthoDB" id="8372879at2"/>
<dbReference type="Pfam" id="PF06429">
    <property type="entry name" value="Flg_bbr_C"/>
    <property type="match status" value="1"/>
</dbReference>
<dbReference type="AlphaFoldDB" id="A0A3M0CRH6"/>
<feature type="domain" description="Flagellar hook protein FlgE D2" evidence="8">
    <location>
        <begin position="203"/>
        <end position="346"/>
    </location>
</feature>
<evidence type="ECO:0000259" key="6">
    <source>
        <dbReference type="Pfam" id="PF00460"/>
    </source>
</evidence>
<dbReference type="Proteomes" id="UP000271227">
    <property type="component" value="Unassembled WGS sequence"/>
</dbReference>
<comment type="function">
    <text evidence="5">A flexible structure which links the flagellar filament to the drive apparatus in the basal body.</text>
</comment>
<dbReference type="InterPro" id="IPR010930">
    <property type="entry name" value="Flg_bb/hook_C_dom"/>
</dbReference>
<dbReference type="Pfam" id="PF07559">
    <property type="entry name" value="FlgE_D2"/>
    <property type="match status" value="1"/>
</dbReference>
<feature type="domain" description="Flagellar hook protein FlgE/F/G-like D1" evidence="9">
    <location>
        <begin position="84"/>
        <end position="171"/>
    </location>
</feature>
<dbReference type="Gene3D" id="2.60.98.20">
    <property type="entry name" value="Flagellar hook protein FlgE"/>
    <property type="match status" value="1"/>
</dbReference>
<evidence type="ECO:0000256" key="2">
    <source>
        <dbReference type="ARBA" id="ARBA00009677"/>
    </source>
</evidence>
<dbReference type="InterPro" id="IPR020013">
    <property type="entry name" value="Flagellar_FlgE/F/G"/>
</dbReference>
<comment type="subcellular location">
    <subcellularLocation>
        <location evidence="1 5">Bacterial flagellum basal body</location>
    </subcellularLocation>
</comment>
<evidence type="ECO:0000256" key="1">
    <source>
        <dbReference type="ARBA" id="ARBA00004117"/>
    </source>
</evidence>
<accession>A0A3M0CRH6</accession>
<dbReference type="EMBL" id="REFR01000009">
    <property type="protein sequence ID" value="RMB12154.1"/>
    <property type="molecule type" value="Genomic_DNA"/>
</dbReference>
<gene>
    <name evidence="10" type="ORF">BXY39_0646</name>
</gene>
<organism evidence="10 11">
    <name type="scientific">Eilatimonas milleporae</name>
    <dbReference type="NCBI Taxonomy" id="911205"/>
    <lineage>
        <taxon>Bacteria</taxon>
        <taxon>Pseudomonadati</taxon>
        <taxon>Pseudomonadota</taxon>
        <taxon>Alphaproteobacteria</taxon>
        <taxon>Kordiimonadales</taxon>
        <taxon>Kordiimonadaceae</taxon>
        <taxon>Eilatimonas</taxon>
    </lineage>
</organism>
<dbReference type="InParanoid" id="A0A3M0CRH6"/>
<dbReference type="Pfam" id="PF00460">
    <property type="entry name" value="Flg_bb_rod"/>
    <property type="match status" value="1"/>
</dbReference>
<keyword evidence="10" id="KW-0966">Cell projection</keyword>
<keyword evidence="10" id="KW-0282">Flagellum</keyword>
<evidence type="ECO:0000313" key="11">
    <source>
        <dbReference type="Proteomes" id="UP000271227"/>
    </source>
</evidence>
<feature type="domain" description="Flagellar basal-body/hook protein C-terminal" evidence="7">
    <location>
        <begin position="422"/>
        <end position="465"/>
    </location>
</feature>
<comment type="similarity">
    <text evidence="2 5">Belongs to the flagella basal body rod proteins family.</text>
</comment>
<evidence type="ECO:0000259" key="8">
    <source>
        <dbReference type="Pfam" id="PF07559"/>
    </source>
</evidence>
<dbReference type="SUPFAM" id="SSF117143">
    <property type="entry name" value="Flagellar hook protein flgE"/>
    <property type="match status" value="1"/>
</dbReference>